<dbReference type="InterPro" id="IPR007527">
    <property type="entry name" value="Znf_SWIM"/>
</dbReference>
<dbReference type="Pfam" id="PF10551">
    <property type="entry name" value="MULE"/>
    <property type="match status" value="1"/>
</dbReference>
<gene>
    <name evidence="9" type="primary">LOC121210045</name>
</gene>
<evidence type="ECO:0000256" key="5">
    <source>
        <dbReference type="SAM" id="MobiDB-lite"/>
    </source>
</evidence>
<keyword evidence="8" id="KW-1185">Reference proteome</keyword>
<dbReference type="SUPFAM" id="SSF57756">
    <property type="entry name" value="Retrovirus zinc finger-like domains"/>
    <property type="match status" value="1"/>
</dbReference>
<reference evidence="9" key="2">
    <citation type="submission" date="2025-08" db="UniProtKB">
        <authorList>
            <consortium name="RefSeq"/>
        </authorList>
    </citation>
    <scope>IDENTIFICATION</scope>
</reference>
<dbReference type="InterPro" id="IPR018289">
    <property type="entry name" value="MULE_transposase_dom"/>
</dbReference>
<dbReference type="SMART" id="SM00575">
    <property type="entry name" value="ZnF_PMZ"/>
    <property type="match status" value="1"/>
</dbReference>
<feature type="compositionally biased region" description="Polar residues" evidence="5">
    <location>
        <begin position="428"/>
        <end position="437"/>
    </location>
</feature>
<evidence type="ECO:0000259" key="6">
    <source>
        <dbReference type="PROSITE" id="PS50158"/>
    </source>
</evidence>
<name>A0ABM2Z5R2_GOSHI</name>
<dbReference type="Gene3D" id="4.10.60.10">
    <property type="entry name" value="Zinc finger, CCHC-type"/>
    <property type="match status" value="1"/>
</dbReference>
<feature type="domain" description="SWIM-type" evidence="7">
    <location>
        <begin position="240"/>
        <end position="272"/>
    </location>
</feature>
<feature type="compositionally biased region" description="Polar residues" evidence="5">
    <location>
        <begin position="365"/>
        <end position="374"/>
    </location>
</feature>
<feature type="compositionally biased region" description="Basic residues" evidence="5">
    <location>
        <begin position="410"/>
        <end position="420"/>
    </location>
</feature>
<accession>A0ABM2Z5R2</accession>
<evidence type="ECO:0000313" key="8">
    <source>
        <dbReference type="Proteomes" id="UP000818029"/>
    </source>
</evidence>
<evidence type="ECO:0000313" key="9">
    <source>
        <dbReference type="RefSeq" id="XP_040938056.1"/>
    </source>
</evidence>
<sequence>MVIAAMVAQHFEATIKDRPKMKLKEIQRRCASEMHRGWKARCKPLIGLDGCFLKGPFKSEFLTVGRYANNQMFPITWAVVEVECTDSWGWFLSLLSIDLGLEDGYGYTIISDQQKGLEIAISDILPRVEHRNCARHVFANWSGRKLGKSYEYIVDNNLCEAFNSSIVEARFKSIIRMLEDIRTKMKTRIVQKRKLCNGWKQNYSPLVKAKFDANKKDCVEWQLIWNGENGCELRKGSYQYTVDLSQRICSYRSWQISGIPCSHACAAMYHLGFQPDEYLHEYYHIDTYKKAYSFPMQPINGPHDWEKTGIQPVLPLIERKMLGRPKKNRRMAKDEPKKLKLGHLSRKCLLMTCTQCGQHGHNKRSCTNSKQQDVQPPKQKGKSSIKRSTTLGKSKGNLPFFASGTGKTSSTRKSRNNKRKAPLDHLGTQGSIAGNTRPSRDSS</sequence>
<dbReference type="InterPro" id="IPR006564">
    <property type="entry name" value="Znf_PMZ"/>
</dbReference>
<proteinExistence type="predicted"/>
<dbReference type="RefSeq" id="XP_040938056.1">
    <property type="nucleotide sequence ID" value="XM_041082122.1"/>
</dbReference>
<dbReference type="Pfam" id="PF04434">
    <property type="entry name" value="SWIM"/>
    <property type="match status" value="1"/>
</dbReference>
<dbReference type="PANTHER" id="PTHR31973:SF187">
    <property type="entry name" value="MUTATOR TRANSPOSASE MUDRA PROTEIN"/>
    <property type="match status" value="1"/>
</dbReference>
<dbReference type="PROSITE" id="PS50158">
    <property type="entry name" value="ZF_CCHC"/>
    <property type="match status" value="1"/>
</dbReference>
<dbReference type="PROSITE" id="PS50966">
    <property type="entry name" value="ZF_SWIM"/>
    <property type="match status" value="1"/>
</dbReference>
<dbReference type="InterPro" id="IPR001878">
    <property type="entry name" value="Znf_CCHC"/>
</dbReference>
<keyword evidence="3" id="KW-0862">Zinc</keyword>
<organism evidence="8 9">
    <name type="scientific">Gossypium hirsutum</name>
    <name type="common">Upland cotton</name>
    <name type="synonym">Gossypium mexicanum</name>
    <dbReference type="NCBI Taxonomy" id="3635"/>
    <lineage>
        <taxon>Eukaryota</taxon>
        <taxon>Viridiplantae</taxon>
        <taxon>Streptophyta</taxon>
        <taxon>Embryophyta</taxon>
        <taxon>Tracheophyta</taxon>
        <taxon>Spermatophyta</taxon>
        <taxon>Magnoliopsida</taxon>
        <taxon>eudicotyledons</taxon>
        <taxon>Gunneridae</taxon>
        <taxon>Pentapetalae</taxon>
        <taxon>rosids</taxon>
        <taxon>malvids</taxon>
        <taxon>Malvales</taxon>
        <taxon>Malvaceae</taxon>
        <taxon>Malvoideae</taxon>
        <taxon>Gossypium</taxon>
    </lineage>
</organism>
<feature type="domain" description="CCHC-type" evidence="6">
    <location>
        <begin position="353"/>
        <end position="368"/>
    </location>
</feature>
<keyword evidence="1" id="KW-0479">Metal-binding</keyword>
<dbReference type="Proteomes" id="UP000818029">
    <property type="component" value="Chromosome A11"/>
</dbReference>
<keyword evidence="2 4" id="KW-0863">Zinc-finger</keyword>
<evidence type="ECO:0000259" key="7">
    <source>
        <dbReference type="PROSITE" id="PS50966"/>
    </source>
</evidence>
<dbReference type="GeneID" id="121210045"/>
<evidence type="ECO:0000256" key="3">
    <source>
        <dbReference type="ARBA" id="ARBA00022833"/>
    </source>
</evidence>
<evidence type="ECO:0000256" key="2">
    <source>
        <dbReference type="ARBA" id="ARBA00022771"/>
    </source>
</evidence>
<dbReference type="InterPro" id="IPR036875">
    <property type="entry name" value="Znf_CCHC_sf"/>
</dbReference>
<evidence type="ECO:0000256" key="4">
    <source>
        <dbReference type="PROSITE-ProRule" id="PRU00047"/>
    </source>
</evidence>
<feature type="region of interest" description="Disordered" evidence="5">
    <location>
        <begin position="359"/>
        <end position="443"/>
    </location>
</feature>
<dbReference type="PANTHER" id="PTHR31973">
    <property type="entry name" value="POLYPROTEIN, PUTATIVE-RELATED"/>
    <property type="match status" value="1"/>
</dbReference>
<reference evidence="8" key="1">
    <citation type="journal article" date="2020" name="Nat. Genet.">
        <title>Genomic diversifications of five Gossypium allopolyploid species and their impact on cotton improvement.</title>
        <authorList>
            <person name="Chen Z.J."/>
            <person name="Sreedasyam A."/>
            <person name="Ando A."/>
            <person name="Song Q."/>
            <person name="De Santiago L.M."/>
            <person name="Hulse-Kemp A.M."/>
            <person name="Ding M."/>
            <person name="Ye W."/>
            <person name="Kirkbride R.C."/>
            <person name="Jenkins J."/>
            <person name="Plott C."/>
            <person name="Lovell J."/>
            <person name="Lin Y.M."/>
            <person name="Vaughn R."/>
            <person name="Liu B."/>
            <person name="Simpson S."/>
            <person name="Scheffler B.E."/>
            <person name="Wen L."/>
            <person name="Saski C.A."/>
            <person name="Grover C.E."/>
            <person name="Hu G."/>
            <person name="Conover J.L."/>
            <person name="Carlson J.W."/>
            <person name="Shu S."/>
            <person name="Boston L.B."/>
            <person name="Williams M."/>
            <person name="Peterson D.G."/>
            <person name="McGee K."/>
            <person name="Jones D.C."/>
            <person name="Wendel J.F."/>
            <person name="Stelly D.M."/>
            <person name="Grimwood J."/>
            <person name="Schmutz J."/>
        </authorList>
    </citation>
    <scope>NUCLEOTIDE SEQUENCE [LARGE SCALE GENOMIC DNA]</scope>
    <source>
        <strain evidence="8">cv. TM-1</strain>
    </source>
</reference>
<protein>
    <recommendedName>
        <fullName evidence="10">CCHC-type domain-containing protein</fullName>
    </recommendedName>
</protein>
<evidence type="ECO:0000256" key="1">
    <source>
        <dbReference type="ARBA" id="ARBA00022723"/>
    </source>
</evidence>
<evidence type="ECO:0008006" key="10">
    <source>
        <dbReference type="Google" id="ProtNLM"/>
    </source>
</evidence>